<dbReference type="PATRIC" id="fig|1423804.4.peg.1485"/>
<dbReference type="STRING" id="1423804.FD14_GL001375"/>
<sequence length="493" mass="57427">MYFDFLLNKNDRICLAMLRQFSQLSVPTIDRQTLLTDYDITNFHLNKYFESINEDLAAVSDDQPCYLDEAVKGVFHAHHLTTYIVQKVTLMYLKRATGYPVFEFQFFYDQIQTAADYRDAHFITKPVFFRYAKQLKQAYEDEGFYDIAGVAQSEEFVIRLRLFQLYYTTFSGIKAPFPELDDSVQRLMDACVPFFSESLSPTQEVKLSTLLKIWLLRLRNQATIQAVELADNLRDETYHALFKQLQTVLPSDIALSEAEQDYVYSFLLTQGFIELNDATITAAFPLAAKITQQFVDFIKDQHFMEDTVPLNHLDLTGQLLRVNLQFTTFYVEPTTFISPNQIDFFRELYPIFDLLIRDFIKQLRQTSAFRFSPQMVVNLYFSYMFAMINTIPTEAMKDRIYVCVDFSEGVLYANYVIRSLEGFNHAHIVVQHQLTEATDIYISDFHAPKVSQPQVIWLDPPTPQDWSDLADLILAQKQARLTTLFPGHDWSES</sequence>
<gene>
    <name evidence="1" type="ORF">FD14_GL001375</name>
</gene>
<proteinExistence type="predicted"/>
<keyword evidence="2" id="KW-1185">Reference proteome</keyword>
<evidence type="ECO:0008006" key="3">
    <source>
        <dbReference type="Google" id="ProtNLM"/>
    </source>
</evidence>
<dbReference type="Proteomes" id="UP000051442">
    <property type="component" value="Unassembled WGS sequence"/>
</dbReference>
<dbReference type="RefSeq" id="WP_054736824.1">
    <property type="nucleotide sequence ID" value="NZ_AYZM01000021.1"/>
</dbReference>
<protein>
    <recommendedName>
        <fullName evidence="3">Mga helix-turn-helix domain-containing protein</fullName>
    </recommendedName>
</protein>
<evidence type="ECO:0000313" key="1">
    <source>
        <dbReference type="EMBL" id="KRN26513.1"/>
    </source>
</evidence>
<evidence type="ECO:0000313" key="2">
    <source>
        <dbReference type="Proteomes" id="UP000051442"/>
    </source>
</evidence>
<accession>A0A0R2FD79</accession>
<organism evidence="1 2">
    <name type="scientific">Secundilactobacillus similis DSM 23365 = JCM 2765</name>
    <dbReference type="NCBI Taxonomy" id="1423804"/>
    <lineage>
        <taxon>Bacteria</taxon>
        <taxon>Bacillati</taxon>
        <taxon>Bacillota</taxon>
        <taxon>Bacilli</taxon>
        <taxon>Lactobacillales</taxon>
        <taxon>Lactobacillaceae</taxon>
        <taxon>Secundilactobacillus</taxon>
    </lineage>
</organism>
<dbReference type="EMBL" id="AYZM01000021">
    <property type="protein sequence ID" value="KRN26513.1"/>
    <property type="molecule type" value="Genomic_DNA"/>
</dbReference>
<name>A0A0R2FD79_9LACO</name>
<reference evidence="1 2" key="1">
    <citation type="journal article" date="2015" name="Genome Announc.">
        <title>Expanding the biotechnology potential of lactobacilli through comparative genomics of 213 strains and associated genera.</title>
        <authorList>
            <person name="Sun Z."/>
            <person name="Harris H.M."/>
            <person name="McCann A."/>
            <person name="Guo C."/>
            <person name="Argimon S."/>
            <person name="Zhang W."/>
            <person name="Yang X."/>
            <person name="Jeffery I.B."/>
            <person name="Cooney J.C."/>
            <person name="Kagawa T.F."/>
            <person name="Liu W."/>
            <person name="Song Y."/>
            <person name="Salvetti E."/>
            <person name="Wrobel A."/>
            <person name="Rasinkangas P."/>
            <person name="Parkhill J."/>
            <person name="Rea M.C."/>
            <person name="O'Sullivan O."/>
            <person name="Ritari J."/>
            <person name="Douillard F.P."/>
            <person name="Paul Ross R."/>
            <person name="Yang R."/>
            <person name="Briner A.E."/>
            <person name="Felis G.E."/>
            <person name="de Vos W.M."/>
            <person name="Barrangou R."/>
            <person name="Klaenhammer T.R."/>
            <person name="Caufield P.W."/>
            <person name="Cui Y."/>
            <person name="Zhang H."/>
            <person name="O'Toole P.W."/>
        </authorList>
    </citation>
    <scope>NUCLEOTIDE SEQUENCE [LARGE SCALE GENOMIC DNA]</scope>
    <source>
        <strain evidence="1 2">DSM 23365</strain>
    </source>
</reference>
<dbReference type="AlphaFoldDB" id="A0A0R2FD79"/>
<comment type="caution">
    <text evidence="1">The sequence shown here is derived from an EMBL/GenBank/DDBJ whole genome shotgun (WGS) entry which is preliminary data.</text>
</comment>